<evidence type="ECO:0000256" key="6">
    <source>
        <dbReference type="ARBA" id="ARBA00033271"/>
    </source>
</evidence>
<dbReference type="GO" id="GO:0033990">
    <property type="term" value="F:ectoine synthase activity"/>
    <property type="evidence" value="ECO:0007669"/>
    <property type="project" value="UniProtKB-EC"/>
</dbReference>
<dbReference type="CDD" id="cd06978">
    <property type="entry name" value="cupin_EctC"/>
    <property type="match status" value="1"/>
</dbReference>
<dbReference type="Gene3D" id="2.60.120.10">
    <property type="entry name" value="Jelly Rolls"/>
    <property type="match status" value="1"/>
</dbReference>
<comment type="similarity">
    <text evidence="2 8">Belongs to the ectoine synthase family.</text>
</comment>
<dbReference type="HAMAP" id="MF_01255">
    <property type="entry name" value="Ectoine_synth"/>
    <property type="match status" value="1"/>
</dbReference>
<evidence type="ECO:0000256" key="8">
    <source>
        <dbReference type="HAMAP-Rule" id="MF_01255"/>
    </source>
</evidence>
<dbReference type="PANTHER" id="PTHR39289:SF1">
    <property type="entry name" value="L-ECTOINE SYNTHASE"/>
    <property type="match status" value="1"/>
</dbReference>
<dbReference type="EC" id="4.2.1.108" evidence="3 8"/>
<dbReference type="SUPFAM" id="SSF51182">
    <property type="entry name" value="RmlC-like cupins"/>
    <property type="match status" value="1"/>
</dbReference>
<dbReference type="InterPro" id="IPR011051">
    <property type="entry name" value="RmlC_Cupin_sf"/>
</dbReference>
<name>A0A2T2X0Z8_9FIRM</name>
<proteinExistence type="inferred from homology"/>
<dbReference type="Pfam" id="PF06339">
    <property type="entry name" value="Ectoine_synth"/>
    <property type="match status" value="1"/>
</dbReference>
<dbReference type="PANTHER" id="PTHR39289">
    <property type="match status" value="1"/>
</dbReference>
<evidence type="ECO:0000256" key="7">
    <source>
        <dbReference type="ARBA" id="ARBA00048714"/>
    </source>
</evidence>
<dbReference type="InterPro" id="IPR010462">
    <property type="entry name" value="Ectoine_synth"/>
</dbReference>
<evidence type="ECO:0000256" key="5">
    <source>
        <dbReference type="ARBA" id="ARBA00023239"/>
    </source>
</evidence>
<evidence type="ECO:0000256" key="3">
    <source>
        <dbReference type="ARBA" id="ARBA00013192"/>
    </source>
</evidence>
<sequence>MIVKSLKSIMGTANDVKTDTWTSRRLLLAKDRVGFSLHDTMMYKGTETFMWYKNHIEAVYCIEGEGELEDVENGKRYTISPGTLYTLNGHEKHIMRPKEDMRMICVFNPPVTGRETHDENGVYPLLTEPDSP</sequence>
<keyword evidence="5 8" id="KW-0456">Lyase</keyword>
<dbReference type="UniPathway" id="UPA00067">
    <property type="reaction ID" value="UER00123"/>
</dbReference>
<dbReference type="GO" id="GO:0019491">
    <property type="term" value="P:ectoine biosynthetic process"/>
    <property type="evidence" value="ECO:0007669"/>
    <property type="project" value="UniProtKB-UniRule"/>
</dbReference>
<dbReference type="EMBL" id="PXYT01000021">
    <property type="protein sequence ID" value="PSR28161.1"/>
    <property type="molecule type" value="Genomic_DNA"/>
</dbReference>
<dbReference type="NCBIfam" id="NF009806">
    <property type="entry name" value="PRK13290.1"/>
    <property type="match status" value="1"/>
</dbReference>
<gene>
    <name evidence="8 9" type="primary">ectC</name>
    <name evidence="9" type="ORF">C7B43_10590</name>
</gene>
<evidence type="ECO:0000256" key="4">
    <source>
        <dbReference type="ARBA" id="ARBA00019707"/>
    </source>
</evidence>
<comment type="catalytic activity">
    <reaction evidence="7 8">
        <text>(2S)-4-acetamido-2-aminobutanoate = L-ectoine + H2O</text>
        <dbReference type="Rhea" id="RHEA:17281"/>
        <dbReference type="ChEBI" id="CHEBI:15377"/>
        <dbReference type="ChEBI" id="CHEBI:58515"/>
        <dbReference type="ChEBI" id="CHEBI:58929"/>
        <dbReference type="EC" id="4.2.1.108"/>
    </reaction>
</comment>
<evidence type="ECO:0000313" key="10">
    <source>
        <dbReference type="Proteomes" id="UP000242699"/>
    </source>
</evidence>
<accession>A0A2T2X0Z8</accession>
<reference evidence="9 10" key="1">
    <citation type="journal article" date="2014" name="BMC Genomics">
        <title>Comparison of environmental and isolate Sulfobacillus genomes reveals diverse carbon, sulfur, nitrogen, and hydrogen metabolisms.</title>
        <authorList>
            <person name="Justice N.B."/>
            <person name="Norman A."/>
            <person name="Brown C.T."/>
            <person name="Singh A."/>
            <person name="Thomas B.C."/>
            <person name="Banfield J.F."/>
        </authorList>
    </citation>
    <scope>NUCLEOTIDE SEQUENCE [LARGE SCALE GENOMIC DNA]</scope>
    <source>
        <strain evidence="9">AMDSBA1</strain>
    </source>
</reference>
<evidence type="ECO:0000313" key="9">
    <source>
        <dbReference type="EMBL" id="PSR28161.1"/>
    </source>
</evidence>
<evidence type="ECO:0000256" key="1">
    <source>
        <dbReference type="ARBA" id="ARBA00005181"/>
    </source>
</evidence>
<dbReference type="AlphaFoldDB" id="A0A2T2X0Z8"/>
<comment type="caution">
    <text evidence="9">The sequence shown here is derived from an EMBL/GenBank/DDBJ whole genome shotgun (WGS) entry which is preliminary data.</text>
</comment>
<dbReference type="Proteomes" id="UP000242699">
    <property type="component" value="Unassembled WGS sequence"/>
</dbReference>
<evidence type="ECO:0000256" key="2">
    <source>
        <dbReference type="ARBA" id="ARBA00009637"/>
    </source>
</evidence>
<protein>
    <recommendedName>
        <fullName evidence="4 8">L-ectoine synthase</fullName>
        <ecNumber evidence="3 8">4.2.1.108</ecNumber>
    </recommendedName>
    <alternativeName>
        <fullName evidence="6 8">N-acetyldiaminobutyrate dehydratase</fullName>
    </alternativeName>
</protein>
<organism evidence="9 10">
    <name type="scientific">Sulfobacillus benefaciens</name>
    <dbReference type="NCBI Taxonomy" id="453960"/>
    <lineage>
        <taxon>Bacteria</taxon>
        <taxon>Bacillati</taxon>
        <taxon>Bacillota</taxon>
        <taxon>Clostridia</taxon>
        <taxon>Eubacteriales</taxon>
        <taxon>Clostridiales Family XVII. Incertae Sedis</taxon>
        <taxon>Sulfobacillus</taxon>
    </lineage>
</organism>
<dbReference type="InterPro" id="IPR014710">
    <property type="entry name" value="RmlC-like_jellyroll"/>
</dbReference>
<comment type="pathway">
    <text evidence="1 8">Amine and polyamine biosynthesis; ectoine biosynthesis; L-ectoine from L-aspartate 4-semialdehyde: step 3/3.</text>
</comment>
<comment type="function">
    <text evidence="8">Catalyzes the circularization of gamma-N-acetyl-alpha,gamma-diaminobutyric acid (ADABA) to ectoine (1,4,5,6-tetrahydro-2-methyl-4-pyrimidine carboxylic acid), which is an excellent osmoprotectant.</text>
</comment>